<name>A0ABD3AN63_9GENT</name>
<dbReference type="PANTHER" id="PTHR34396">
    <property type="entry name" value="OS03G0264950 PROTEIN-RELATED"/>
    <property type="match status" value="1"/>
</dbReference>
<keyword evidence="3" id="KW-0862">Zinc</keyword>
<protein>
    <recommendedName>
        <fullName evidence="6">BED-type domain-containing protein</fullName>
    </recommendedName>
</protein>
<dbReference type="SMART" id="SM00614">
    <property type="entry name" value="ZnF_BED"/>
    <property type="match status" value="1"/>
</dbReference>
<accession>A0ABD3AN63</accession>
<dbReference type="PANTHER" id="PTHR34396:SF27">
    <property type="entry name" value="OS08G0208700 PROTEIN"/>
    <property type="match status" value="1"/>
</dbReference>
<dbReference type="GO" id="GO:0008270">
    <property type="term" value="F:zinc ion binding"/>
    <property type="evidence" value="ECO:0007669"/>
    <property type="project" value="UniProtKB-KW"/>
</dbReference>
<reference evidence="7 8" key="1">
    <citation type="submission" date="2024-11" db="EMBL/GenBank/DDBJ databases">
        <title>A near-complete genome assembly of Cinchona calisaya.</title>
        <authorList>
            <person name="Lian D.C."/>
            <person name="Zhao X.W."/>
            <person name="Wei L."/>
        </authorList>
    </citation>
    <scope>NUCLEOTIDE SEQUENCE [LARGE SCALE GENOMIC DNA]</scope>
    <source>
        <tissue evidence="7">Nenye</tissue>
    </source>
</reference>
<keyword evidence="8" id="KW-1185">Reference proteome</keyword>
<dbReference type="InterPro" id="IPR053031">
    <property type="entry name" value="Cuticle_assoc_protein"/>
</dbReference>
<organism evidence="7 8">
    <name type="scientific">Cinchona calisaya</name>
    <dbReference type="NCBI Taxonomy" id="153742"/>
    <lineage>
        <taxon>Eukaryota</taxon>
        <taxon>Viridiplantae</taxon>
        <taxon>Streptophyta</taxon>
        <taxon>Embryophyta</taxon>
        <taxon>Tracheophyta</taxon>
        <taxon>Spermatophyta</taxon>
        <taxon>Magnoliopsida</taxon>
        <taxon>eudicotyledons</taxon>
        <taxon>Gunneridae</taxon>
        <taxon>Pentapetalae</taxon>
        <taxon>asterids</taxon>
        <taxon>lamiids</taxon>
        <taxon>Gentianales</taxon>
        <taxon>Rubiaceae</taxon>
        <taxon>Cinchonoideae</taxon>
        <taxon>Cinchoneae</taxon>
        <taxon>Cinchona</taxon>
    </lineage>
</organism>
<dbReference type="Pfam" id="PF02892">
    <property type="entry name" value="zf-BED"/>
    <property type="match status" value="1"/>
</dbReference>
<evidence type="ECO:0000256" key="4">
    <source>
        <dbReference type="PROSITE-ProRule" id="PRU00027"/>
    </source>
</evidence>
<evidence type="ECO:0000256" key="5">
    <source>
        <dbReference type="SAM" id="MobiDB-lite"/>
    </source>
</evidence>
<dbReference type="PROSITE" id="PS50808">
    <property type="entry name" value="ZF_BED"/>
    <property type="match status" value="1"/>
</dbReference>
<keyword evidence="2 4" id="KW-0863">Zinc-finger</keyword>
<dbReference type="InterPro" id="IPR003656">
    <property type="entry name" value="Znf_BED"/>
</dbReference>
<dbReference type="Proteomes" id="UP001630127">
    <property type="component" value="Unassembled WGS sequence"/>
</dbReference>
<evidence type="ECO:0000256" key="1">
    <source>
        <dbReference type="ARBA" id="ARBA00022723"/>
    </source>
</evidence>
<keyword evidence="1" id="KW-0479">Metal-binding</keyword>
<dbReference type="SUPFAM" id="SSF57667">
    <property type="entry name" value="beta-beta-alpha zinc fingers"/>
    <property type="match status" value="1"/>
</dbReference>
<feature type="compositionally biased region" description="Polar residues" evidence="5">
    <location>
        <begin position="1"/>
        <end position="11"/>
    </location>
</feature>
<evidence type="ECO:0000256" key="2">
    <source>
        <dbReference type="ARBA" id="ARBA00022771"/>
    </source>
</evidence>
<feature type="domain" description="BED-type" evidence="6">
    <location>
        <begin position="55"/>
        <end position="111"/>
    </location>
</feature>
<evidence type="ECO:0000259" key="6">
    <source>
        <dbReference type="PROSITE" id="PS50808"/>
    </source>
</evidence>
<dbReference type="AlphaFoldDB" id="A0ABD3AN63"/>
<evidence type="ECO:0000313" key="8">
    <source>
        <dbReference type="Proteomes" id="UP001630127"/>
    </source>
</evidence>
<dbReference type="EMBL" id="JBJUIK010000003">
    <property type="protein sequence ID" value="KAL3532616.1"/>
    <property type="molecule type" value="Genomic_DNA"/>
</dbReference>
<comment type="caution">
    <text evidence="7">The sequence shown here is derived from an EMBL/GenBank/DDBJ whole genome shotgun (WGS) entry which is preliminary data.</text>
</comment>
<sequence>MSSMGDNTKTADVSISVDDQSSSMPLPKIATTVDSASESPPSKKSKVSEASKKTQNKSWVWNHYDVVEGLDKKEKKATCKYCGSLISCSSRHGTSSLSNHLHRCKKYPYSNTDKKQKTLEFNS</sequence>
<dbReference type="InterPro" id="IPR036236">
    <property type="entry name" value="Znf_C2H2_sf"/>
</dbReference>
<evidence type="ECO:0000313" key="7">
    <source>
        <dbReference type="EMBL" id="KAL3532616.1"/>
    </source>
</evidence>
<gene>
    <name evidence="7" type="ORF">ACH5RR_006137</name>
</gene>
<proteinExistence type="predicted"/>
<evidence type="ECO:0000256" key="3">
    <source>
        <dbReference type="ARBA" id="ARBA00022833"/>
    </source>
</evidence>
<feature type="compositionally biased region" description="Low complexity" evidence="5">
    <location>
        <begin position="12"/>
        <end position="23"/>
    </location>
</feature>
<feature type="region of interest" description="Disordered" evidence="5">
    <location>
        <begin position="1"/>
        <end position="56"/>
    </location>
</feature>